<dbReference type="EMBL" id="CP058595">
    <property type="protein sequence ID" value="QLG44021.1"/>
    <property type="molecule type" value="Genomic_DNA"/>
</dbReference>
<feature type="domain" description="NADH:ubiquinone oxidoreductase intermediate-associated protein 30" evidence="2">
    <location>
        <begin position="7"/>
        <end position="157"/>
    </location>
</feature>
<dbReference type="Proteomes" id="UP000509302">
    <property type="component" value="Chromosome"/>
</dbReference>
<gene>
    <name evidence="3" type="ORF">HYG79_01195</name>
</gene>
<proteinExistence type="inferred from homology"/>
<name>A0A7H9AKL7_9FLAO</name>
<evidence type="ECO:0000256" key="1">
    <source>
        <dbReference type="ARBA" id="ARBA00007884"/>
    </source>
</evidence>
<dbReference type="AlphaFoldDB" id="A0A7H9AKL7"/>
<reference evidence="3 4" key="1">
    <citation type="journal article" date="2006" name="Int. J. Syst. Evol. Microbiol.">
        <title>Costertonia aggregata gen. nov., sp. nov., a mesophilic marine bacterium of the family Flavobacteriaceae, isolated from a mature biofilm.</title>
        <authorList>
            <person name="Kwon K.K."/>
            <person name="Lee Y.K."/>
            <person name="Lee H.K."/>
        </authorList>
    </citation>
    <scope>NUCLEOTIDE SEQUENCE [LARGE SCALE GENOMIC DNA]</scope>
    <source>
        <strain evidence="3 4">KCCM 42265</strain>
    </source>
</reference>
<organism evidence="3 4">
    <name type="scientific">Costertonia aggregata</name>
    <dbReference type="NCBI Taxonomy" id="343403"/>
    <lineage>
        <taxon>Bacteria</taxon>
        <taxon>Pseudomonadati</taxon>
        <taxon>Bacteroidota</taxon>
        <taxon>Flavobacteriia</taxon>
        <taxon>Flavobacteriales</taxon>
        <taxon>Flavobacteriaceae</taxon>
        <taxon>Costertonia</taxon>
    </lineage>
</organism>
<dbReference type="RefSeq" id="WP_179240357.1">
    <property type="nucleotide sequence ID" value="NZ_CP058595.1"/>
</dbReference>
<keyword evidence="4" id="KW-1185">Reference proteome</keyword>
<evidence type="ECO:0000313" key="3">
    <source>
        <dbReference type="EMBL" id="QLG44021.1"/>
    </source>
</evidence>
<dbReference type="PANTHER" id="PTHR13194:SF19">
    <property type="entry name" value="NAD(P)-BINDING ROSSMANN-FOLD SUPERFAMILY PROTEIN"/>
    <property type="match status" value="1"/>
</dbReference>
<accession>A0A7H9AKL7</accession>
<dbReference type="InterPro" id="IPR008979">
    <property type="entry name" value="Galactose-bd-like_sf"/>
</dbReference>
<evidence type="ECO:0000313" key="4">
    <source>
        <dbReference type="Proteomes" id="UP000509302"/>
    </source>
</evidence>
<dbReference type="KEGG" id="cagg:HYG79_01195"/>
<dbReference type="Pfam" id="PF08547">
    <property type="entry name" value="CIA30"/>
    <property type="match status" value="1"/>
</dbReference>
<comment type="similarity">
    <text evidence="1">Belongs to the CIA30 family.</text>
</comment>
<protein>
    <submittedName>
        <fullName evidence="3">CIA30 family protein</fullName>
    </submittedName>
</protein>
<dbReference type="PANTHER" id="PTHR13194">
    <property type="entry name" value="COMPLEX I INTERMEDIATE-ASSOCIATED PROTEIN 30"/>
    <property type="match status" value="1"/>
</dbReference>
<evidence type="ECO:0000259" key="2">
    <source>
        <dbReference type="Pfam" id="PF08547"/>
    </source>
</evidence>
<dbReference type="InterPro" id="IPR039131">
    <property type="entry name" value="NDUFAF1"/>
</dbReference>
<dbReference type="SUPFAM" id="SSF49785">
    <property type="entry name" value="Galactose-binding domain-like"/>
    <property type="match status" value="1"/>
</dbReference>
<dbReference type="InterPro" id="IPR013857">
    <property type="entry name" value="NADH-UbQ_OxRdtase-assoc_prot30"/>
</dbReference>
<sequence length="163" mass="18789">MNNISLFDFSRDSDISKWVVVNDGVMGGLSQGSFKLNKKGHGEFSGYVSLENNGGFSSIRYPIKTLSTEPYSRFEIKLRGDRKNYQFRAKSQRYQRHSYISKIETNGDWQTITVKFSDMYPAFRGNILDIPNYDGRALAEIAFLIGNKKAEDFKLEIDYIRLQ</sequence>